<dbReference type="STRING" id="449447.MAE_08760"/>
<dbReference type="AlphaFoldDB" id="B0JQN9"/>
<dbReference type="EMBL" id="AP009552">
    <property type="protein sequence ID" value="BAG00698.1"/>
    <property type="molecule type" value="Genomic_DNA"/>
</dbReference>
<reference evidence="1 2" key="1">
    <citation type="journal article" date="2007" name="DNA Res.">
        <title>Complete genomic structure of the bloom-forming toxic cyanobacterium Microcystis aeruginosa NIES-843.</title>
        <authorList>
            <person name="Kaneko T."/>
            <person name="Nakajima N."/>
            <person name="Okamoto S."/>
            <person name="Suzuki I."/>
            <person name="Tanabe Y."/>
            <person name="Tamaoki M."/>
            <person name="Nakamura Y."/>
            <person name="Kasai F."/>
            <person name="Watanabe A."/>
            <person name="Kawashima K."/>
            <person name="Kishida Y."/>
            <person name="Ono A."/>
            <person name="Shimizu Y."/>
            <person name="Takahashi C."/>
            <person name="Minami C."/>
            <person name="Fujishiro T."/>
            <person name="Kohara M."/>
            <person name="Katoh M."/>
            <person name="Nakazaki N."/>
            <person name="Nakayama S."/>
            <person name="Yamada M."/>
            <person name="Tabata S."/>
            <person name="Watanabe M.M."/>
        </authorList>
    </citation>
    <scope>NUCLEOTIDE SEQUENCE [LARGE SCALE GENOMIC DNA]</scope>
    <source>
        <strain evidence="2">NIES-843 / IAM M-247</strain>
    </source>
</reference>
<accession>B0JQN9</accession>
<sequence length="51" mass="5828">MHPTNKKRLMLENRPKWRVNSAGRVRSLMQVLLLQRSILGNAPCTLIETVG</sequence>
<dbReference type="KEGG" id="mar:MAE_08760"/>
<keyword evidence="2" id="KW-1185">Reference proteome</keyword>
<proteinExistence type="predicted"/>
<name>B0JQN9_MICAN</name>
<organism evidence="1 2">
    <name type="scientific">Microcystis aeruginosa (strain NIES-843 / IAM M-2473)</name>
    <dbReference type="NCBI Taxonomy" id="449447"/>
    <lineage>
        <taxon>Bacteria</taxon>
        <taxon>Bacillati</taxon>
        <taxon>Cyanobacteriota</taxon>
        <taxon>Cyanophyceae</taxon>
        <taxon>Oscillatoriophycideae</taxon>
        <taxon>Chroococcales</taxon>
        <taxon>Microcystaceae</taxon>
        <taxon>Microcystis</taxon>
    </lineage>
</organism>
<dbReference type="PaxDb" id="449447-MAE_08760"/>
<dbReference type="EnsemblBacteria" id="BAG00698">
    <property type="protein sequence ID" value="BAG00698"/>
    <property type="gene ID" value="MAE_08760"/>
</dbReference>
<gene>
    <name evidence="1" type="ordered locus">MAE_08760</name>
</gene>
<protein>
    <submittedName>
        <fullName evidence="1">Uncharacterized protein</fullName>
    </submittedName>
</protein>
<dbReference type="Proteomes" id="UP000001510">
    <property type="component" value="Chromosome"/>
</dbReference>
<evidence type="ECO:0000313" key="2">
    <source>
        <dbReference type="Proteomes" id="UP000001510"/>
    </source>
</evidence>
<evidence type="ECO:0000313" key="1">
    <source>
        <dbReference type="EMBL" id="BAG00698.1"/>
    </source>
</evidence>
<dbReference type="HOGENOM" id="CLU_3100857_0_0_3"/>